<sequence>MEKIWNTLSAAPSGAWVGLLGVIFGSLLTTLGVWLTNSSNRKQLKLQLEHEKRLQSQQLAKERLEELYVLVCHWQNGMFSNYLNLTLVMKGHTDYNQYLDTFINDKPSSRVDFSRLEMIIGVYGEQVQPAYDAALEIREHINSIEAEHKSAYRRGEPGGVFLKPLSDAQLEFGAACDALKDKIALAAREA</sequence>
<dbReference type="EMBL" id="SCFV01000007">
    <property type="protein sequence ID" value="TRO16575.1"/>
    <property type="molecule type" value="Genomic_DNA"/>
</dbReference>
<keyword evidence="1" id="KW-0812">Transmembrane</keyword>
<dbReference type="Proteomes" id="UP000317327">
    <property type="component" value="Unassembled WGS sequence"/>
</dbReference>
<evidence type="ECO:0000256" key="1">
    <source>
        <dbReference type="SAM" id="Phobius"/>
    </source>
</evidence>
<dbReference type="RefSeq" id="WP_143502074.1">
    <property type="nucleotide sequence ID" value="NZ_SCFV01000007.1"/>
</dbReference>
<evidence type="ECO:0000313" key="2">
    <source>
        <dbReference type="EMBL" id="TRO16575.1"/>
    </source>
</evidence>
<name>A0ABD7RS63_ECTME</name>
<dbReference type="AlphaFoldDB" id="A0ABD7RS63"/>
<keyword evidence="1" id="KW-1133">Transmembrane helix</keyword>
<comment type="caution">
    <text evidence="2">The sequence shown here is derived from an EMBL/GenBank/DDBJ whole genome shotgun (WGS) entry which is preliminary data.</text>
</comment>
<feature type="transmembrane region" description="Helical" evidence="1">
    <location>
        <begin position="15"/>
        <end position="35"/>
    </location>
</feature>
<evidence type="ECO:0000313" key="3">
    <source>
        <dbReference type="Proteomes" id="UP000317327"/>
    </source>
</evidence>
<gene>
    <name evidence="2" type="ORF">EQ836_14910</name>
</gene>
<proteinExistence type="predicted"/>
<reference evidence="2 3" key="1">
    <citation type="submission" date="2019-01" db="EMBL/GenBank/DDBJ databases">
        <title>Whole genome shotgun sequencing of Pseudomonas spp. isolated by its ability to degrade furfural.</title>
        <authorList>
            <person name="Donoso R."/>
            <person name="Farkas C."/>
            <person name="Villegas P."/>
            <person name="Gonzales-Toro F."/>
            <person name="Guajardo-Parra M."/>
            <person name="Araya-Nail M."/>
            <person name="Morgante V."/>
            <person name="Perez-Pantoja D."/>
        </authorList>
    </citation>
    <scope>NUCLEOTIDE SEQUENCE [LARGE SCALE GENOMIC DNA]</scope>
    <source>
        <strain evidence="2 3">VN231</strain>
    </source>
</reference>
<protein>
    <submittedName>
        <fullName evidence="2">Uncharacterized protein</fullName>
    </submittedName>
</protein>
<organism evidence="2 3">
    <name type="scientific">Ectopseudomonas mendocina</name>
    <name type="common">Pseudomonas mendocina</name>
    <dbReference type="NCBI Taxonomy" id="300"/>
    <lineage>
        <taxon>Bacteria</taxon>
        <taxon>Pseudomonadati</taxon>
        <taxon>Pseudomonadota</taxon>
        <taxon>Gammaproteobacteria</taxon>
        <taxon>Pseudomonadales</taxon>
        <taxon>Pseudomonadaceae</taxon>
        <taxon>Ectopseudomonas</taxon>
    </lineage>
</organism>
<keyword evidence="1" id="KW-0472">Membrane</keyword>
<accession>A0ABD7RS63</accession>